<evidence type="ECO:0000256" key="2">
    <source>
        <dbReference type="ARBA" id="ARBA00021572"/>
    </source>
</evidence>
<proteinExistence type="inferred from homology"/>
<accession>A0A0D5NKX7</accession>
<sequence length="132" mass="14708">MKMLQAIPALPVRNVALSADFYRDNLGFTIVHQEDGFAVLLRNDVRIHLWAASDESWRARTASSPVVSGAESFIAGTASCQIGVEGVDELYHEIEPMGILHPRAKLSDRPWGVRDFGVLDPDNNLITFFERL</sequence>
<evidence type="ECO:0000256" key="3">
    <source>
        <dbReference type="ARBA" id="ARBA00023251"/>
    </source>
</evidence>
<evidence type="ECO:0000259" key="4">
    <source>
        <dbReference type="PROSITE" id="PS51819"/>
    </source>
</evidence>
<dbReference type="Proteomes" id="UP000032633">
    <property type="component" value="Chromosome"/>
</dbReference>
<reference evidence="6" key="2">
    <citation type="submission" date="2015-03" db="EMBL/GenBank/DDBJ databases">
        <title>Genome sequence of Paenibacillus beijingensis strain DSM 24997T.</title>
        <authorList>
            <person name="Kwak Y."/>
            <person name="Shin J.-H."/>
        </authorList>
    </citation>
    <scope>NUCLEOTIDE SEQUENCE [LARGE SCALE GENOMIC DNA]</scope>
    <source>
        <strain evidence="6">DSM 24997</strain>
    </source>
</reference>
<dbReference type="InterPro" id="IPR004360">
    <property type="entry name" value="Glyas_Fos-R_dOase_dom"/>
</dbReference>
<dbReference type="HOGENOM" id="CLU_046006_15_5_9"/>
<organism evidence="5 6">
    <name type="scientific">Paenibacillus beijingensis</name>
    <dbReference type="NCBI Taxonomy" id="1126833"/>
    <lineage>
        <taxon>Bacteria</taxon>
        <taxon>Bacillati</taxon>
        <taxon>Bacillota</taxon>
        <taxon>Bacilli</taxon>
        <taxon>Bacillales</taxon>
        <taxon>Paenibacillaceae</taxon>
        <taxon>Paenibacillus</taxon>
    </lineage>
</organism>
<feature type="domain" description="VOC" evidence="4">
    <location>
        <begin position="2"/>
        <end position="131"/>
    </location>
</feature>
<dbReference type="Pfam" id="PF00903">
    <property type="entry name" value="Glyoxalase"/>
    <property type="match status" value="1"/>
</dbReference>
<dbReference type="InterPro" id="IPR029068">
    <property type="entry name" value="Glyas_Bleomycin-R_OHBP_Dase"/>
</dbReference>
<dbReference type="OrthoDB" id="9796521at2"/>
<keyword evidence="3" id="KW-0046">Antibiotic resistance</keyword>
<evidence type="ECO:0000313" key="6">
    <source>
        <dbReference type="Proteomes" id="UP000032633"/>
    </source>
</evidence>
<dbReference type="EMBL" id="CP011058">
    <property type="protein sequence ID" value="AJY75780.1"/>
    <property type="molecule type" value="Genomic_DNA"/>
</dbReference>
<evidence type="ECO:0000256" key="1">
    <source>
        <dbReference type="ARBA" id="ARBA00011051"/>
    </source>
</evidence>
<gene>
    <name evidence="5" type="ORF">VN24_16030</name>
</gene>
<dbReference type="SUPFAM" id="SSF54593">
    <property type="entry name" value="Glyoxalase/Bleomycin resistance protein/Dihydroxybiphenyl dioxygenase"/>
    <property type="match status" value="1"/>
</dbReference>
<evidence type="ECO:0000313" key="5">
    <source>
        <dbReference type="EMBL" id="AJY75780.1"/>
    </source>
</evidence>
<protein>
    <recommendedName>
        <fullName evidence="2">Bleomycin resistance protein</fullName>
    </recommendedName>
</protein>
<dbReference type="PATRIC" id="fig|1126833.4.peg.3508"/>
<dbReference type="PROSITE" id="PS51819">
    <property type="entry name" value="VOC"/>
    <property type="match status" value="1"/>
</dbReference>
<dbReference type="InterPro" id="IPR000335">
    <property type="entry name" value="Bleomycin-R"/>
</dbReference>
<keyword evidence="6" id="KW-1185">Reference proteome</keyword>
<reference evidence="5 6" key="1">
    <citation type="journal article" date="2015" name="J. Biotechnol.">
        <title>Complete genome sequence of Paenibacillus beijingensis 7188(T) (=DSM 24997(T)), a novel rhizobacterium from jujube garden soil.</title>
        <authorList>
            <person name="Kwak Y."/>
            <person name="Shin J.H."/>
        </authorList>
    </citation>
    <scope>NUCLEOTIDE SEQUENCE [LARGE SCALE GENOMIC DNA]</scope>
    <source>
        <strain evidence="5 6">DSM 24997</strain>
    </source>
</reference>
<dbReference type="STRING" id="1126833.VN24_16030"/>
<name>A0A0D5NKX7_9BACL</name>
<dbReference type="AlphaFoldDB" id="A0A0D5NKX7"/>
<dbReference type="PRINTS" id="PR00311">
    <property type="entry name" value="BLEOMYCINRST"/>
</dbReference>
<dbReference type="CDD" id="cd08349">
    <property type="entry name" value="BLMA_like"/>
    <property type="match status" value="1"/>
</dbReference>
<dbReference type="InterPro" id="IPR037523">
    <property type="entry name" value="VOC_core"/>
</dbReference>
<dbReference type="Gene3D" id="3.10.180.10">
    <property type="entry name" value="2,3-Dihydroxybiphenyl 1,2-Dioxygenase, domain 1"/>
    <property type="match status" value="1"/>
</dbReference>
<comment type="similarity">
    <text evidence="1">Belongs to the bleomycin resistance protein family.</text>
</comment>
<dbReference type="RefSeq" id="WP_045671208.1">
    <property type="nucleotide sequence ID" value="NZ_CP011058.1"/>
</dbReference>
<dbReference type="GO" id="GO:0046677">
    <property type="term" value="P:response to antibiotic"/>
    <property type="evidence" value="ECO:0007669"/>
    <property type="project" value="UniProtKB-KW"/>
</dbReference>
<dbReference type="KEGG" id="pbj:VN24_16030"/>